<dbReference type="Gene3D" id="1.10.10.10">
    <property type="entry name" value="Winged helix-like DNA-binding domain superfamily/Winged helix DNA-binding domain"/>
    <property type="match status" value="1"/>
</dbReference>
<dbReference type="SUPFAM" id="SSF46785">
    <property type="entry name" value="Winged helix' DNA-binding domain"/>
    <property type="match status" value="1"/>
</dbReference>
<proteinExistence type="predicted"/>
<accession>A0A9Q9JIB2</accession>
<evidence type="ECO:0000313" key="3">
    <source>
        <dbReference type="Proteomes" id="UP001064206"/>
    </source>
</evidence>
<protein>
    <submittedName>
        <fullName evidence="2">Uncharacterized protein</fullName>
    </submittedName>
</protein>
<dbReference type="AlphaFoldDB" id="A0A9Q9JIB2"/>
<sequence>MKRRYGGENIQKNVLALLQDKNMTALQISNELNITIRDAAAAIRKLEERKRIEKVKTIFLGDIE</sequence>
<feature type="coiled-coil region" evidence="1">
    <location>
        <begin position="29"/>
        <end position="56"/>
    </location>
</feature>
<name>A0A9Q9JIB2_RAOOR</name>
<evidence type="ECO:0000313" key="2">
    <source>
        <dbReference type="EMBL" id="UXE39450.1"/>
    </source>
</evidence>
<reference evidence="2" key="1">
    <citation type="submission" date="2022-09" db="EMBL/GenBank/DDBJ databases">
        <title>Multidrug resistance Raoultella ornithinolytica Strain MQB_Silv_108.</title>
        <authorList>
            <person name="Quintela-Baluja M."/>
        </authorList>
    </citation>
    <scope>NUCLEOTIDE SEQUENCE</scope>
    <source>
        <strain evidence="2">MQB_Silv_108</strain>
    </source>
</reference>
<gene>
    <name evidence="2" type="ORF">N2J37_06780</name>
</gene>
<dbReference type="EMBL" id="CP104450">
    <property type="protein sequence ID" value="UXE39450.1"/>
    <property type="molecule type" value="Genomic_DNA"/>
</dbReference>
<dbReference type="RefSeq" id="WP_104895952.1">
    <property type="nucleotide sequence ID" value="NZ_CP104450.1"/>
</dbReference>
<evidence type="ECO:0000256" key="1">
    <source>
        <dbReference type="SAM" id="Coils"/>
    </source>
</evidence>
<keyword evidence="1" id="KW-0175">Coiled coil</keyword>
<dbReference type="InterPro" id="IPR036388">
    <property type="entry name" value="WH-like_DNA-bd_sf"/>
</dbReference>
<organism evidence="2 3">
    <name type="scientific">Raoultella ornithinolytica</name>
    <name type="common">Klebsiella ornithinolytica</name>
    <dbReference type="NCBI Taxonomy" id="54291"/>
    <lineage>
        <taxon>Bacteria</taxon>
        <taxon>Pseudomonadati</taxon>
        <taxon>Pseudomonadota</taxon>
        <taxon>Gammaproteobacteria</taxon>
        <taxon>Enterobacterales</taxon>
        <taxon>Enterobacteriaceae</taxon>
        <taxon>Klebsiella/Raoultella group</taxon>
        <taxon>Raoultella</taxon>
    </lineage>
</organism>
<dbReference type="Proteomes" id="UP001064206">
    <property type="component" value="Chromosome"/>
</dbReference>
<dbReference type="InterPro" id="IPR036390">
    <property type="entry name" value="WH_DNA-bd_sf"/>
</dbReference>